<dbReference type="AlphaFoldDB" id="A0A6J7I9L6"/>
<dbReference type="EMBL" id="CAFBMR010000107">
    <property type="protein sequence ID" value="CAB4927341.1"/>
    <property type="molecule type" value="Genomic_DNA"/>
</dbReference>
<dbReference type="InterPro" id="IPR002539">
    <property type="entry name" value="MaoC-like_dom"/>
</dbReference>
<evidence type="ECO:0000313" key="2">
    <source>
        <dbReference type="EMBL" id="CAB4927341.1"/>
    </source>
</evidence>
<name>A0A6J7I9L6_9ZZZZ</name>
<protein>
    <submittedName>
        <fullName evidence="2">Unannotated protein</fullName>
    </submittedName>
</protein>
<organism evidence="2">
    <name type="scientific">freshwater metagenome</name>
    <dbReference type="NCBI Taxonomy" id="449393"/>
    <lineage>
        <taxon>unclassified sequences</taxon>
        <taxon>metagenomes</taxon>
        <taxon>ecological metagenomes</taxon>
    </lineage>
</organism>
<dbReference type="InterPro" id="IPR029069">
    <property type="entry name" value="HotDog_dom_sf"/>
</dbReference>
<reference evidence="2" key="1">
    <citation type="submission" date="2020-05" db="EMBL/GenBank/DDBJ databases">
        <authorList>
            <person name="Chiriac C."/>
            <person name="Salcher M."/>
            <person name="Ghai R."/>
            <person name="Kavagutti S V."/>
        </authorList>
    </citation>
    <scope>NUCLEOTIDE SEQUENCE</scope>
</reference>
<accession>A0A6J7I9L6</accession>
<feature type="domain" description="MaoC-like" evidence="1">
    <location>
        <begin position="3"/>
        <end position="119"/>
    </location>
</feature>
<dbReference type="SUPFAM" id="SSF54637">
    <property type="entry name" value="Thioesterase/thiol ester dehydrase-isomerase"/>
    <property type="match status" value="1"/>
</dbReference>
<dbReference type="InterPro" id="IPR052342">
    <property type="entry name" value="MCH/BMMD"/>
</dbReference>
<proteinExistence type="predicted"/>
<dbReference type="PANTHER" id="PTHR43664:SF1">
    <property type="entry name" value="BETA-METHYLMALYL-COA DEHYDRATASE"/>
    <property type="match status" value="1"/>
</dbReference>
<gene>
    <name evidence="2" type="ORF">UFOPK3610_01749</name>
</gene>
<dbReference type="Pfam" id="PF01575">
    <property type="entry name" value="MaoC_dehydratas"/>
    <property type="match status" value="1"/>
</dbReference>
<dbReference type="Gene3D" id="3.10.129.10">
    <property type="entry name" value="Hotdog Thioesterase"/>
    <property type="match status" value="1"/>
</dbReference>
<evidence type="ECO:0000259" key="1">
    <source>
        <dbReference type="Pfam" id="PF01575"/>
    </source>
</evidence>
<sequence>MTVGRQFVTQRRTITESDVVAFAGLSGDFNPLHVDETFAAEGPFGQRVVHGLLVLSIATGLRQQSGVFFGVVRAFAEMKNWAFKRPVFMGDTVIVVTTIVASRPTSKPGQGIVEQRVDVVNQHGEIVQTGTFVTIIAGRPA</sequence>
<dbReference type="PANTHER" id="PTHR43664">
    <property type="entry name" value="MONOAMINE OXIDASE-RELATED"/>
    <property type="match status" value="1"/>
</dbReference>